<sequence>MINNYVTFIGVLGTLFSLISFRSILWEIYTTGITINLPYEYLILTLVGWLLTMIYGILTRSIVVITLGFIYFCIFLSILIVKILNPYKA</sequence>
<reference evidence="2" key="1">
    <citation type="journal article" date="2020" name="Nature">
        <title>Giant virus diversity and host interactions through global metagenomics.</title>
        <authorList>
            <person name="Schulz F."/>
            <person name="Roux S."/>
            <person name="Paez-Espino D."/>
            <person name="Jungbluth S."/>
            <person name="Walsh D.A."/>
            <person name="Denef V.J."/>
            <person name="McMahon K.D."/>
            <person name="Konstantinidis K.T."/>
            <person name="Eloe-Fadrosh E.A."/>
            <person name="Kyrpides N.C."/>
            <person name="Woyke T."/>
        </authorList>
    </citation>
    <scope>NUCLEOTIDE SEQUENCE</scope>
    <source>
        <strain evidence="2">GVMAG-M-3300027791-30</strain>
    </source>
</reference>
<feature type="transmembrane region" description="Helical" evidence="1">
    <location>
        <begin position="6"/>
        <end position="29"/>
    </location>
</feature>
<evidence type="ECO:0000256" key="1">
    <source>
        <dbReference type="SAM" id="Phobius"/>
    </source>
</evidence>
<dbReference type="AlphaFoldDB" id="A0A6C0LET2"/>
<keyword evidence="1" id="KW-0472">Membrane</keyword>
<evidence type="ECO:0000313" key="2">
    <source>
        <dbReference type="EMBL" id="QHU28957.1"/>
    </source>
</evidence>
<feature type="transmembrane region" description="Helical" evidence="1">
    <location>
        <begin position="64"/>
        <end position="84"/>
    </location>
</feature>
<dbReference type="EMBL" id="MN740477">
    <property type="protein sequence ID" value="QHU28957.1"/>
    <property type="molecule type" value="Genomic_DNA"/>
</dbReference>
<name>A0A6C0LET2_9ZZZZ</name>
<keyword evidence="1" id="KW-0812">Transmembrane</keyword>
<dbReference type="Gene3D" id="1.20.1280.290">
    <property type="match status" value="1"/>
</dbReference>
<protein>
    <submittedName>
        <fullName evidence="2">Uncharacterized protein</fullName>
    </submittedName>
</protein>
<organism evidence="2">
    <name type="scientific">viral metagenome</name>
    <dbReference type="NCBI Taxonomy" id="1070528"/>
    <lineage>
        <taxon>unclassified sequences</taxon>
        <taxon>metagenomes</taxon>
        <taxon>organismal metagenomes</taxon>
    </lineage>
</organism>
<accession>A0A6C0LET2</accession>
<keyword evidence="1" id="KW-1133">Transmembrane helix</keyword>
<proteinExistence type="predicted"/>
<feature type="transmembrane region" description="Helical" evidence="1">
    <location>
        <begin position="41"/>
        <end position="58"/>
    </location>
</feature>